<comment type="cofactor">
    <cofactor evidence="1">
        <name>FAD</name>
        <dbReference type="ChEBI" id="CHEBI:57692"/>
    </cofactor>
</comment>
<dbReference type="AlphaFoldDB" id="A0A367E6H6"/>
<keyword evidence="6" id="KW-1185">Reference proteome</keyword>
<evidence type="ECO:0000313" key="6">
    <source>
        <dbReference type="Proteomes" id="UP000253507"/>
    </source>
</evidence>
<dbReference type="Gene3D" id="3.40.30.120">
    <property type="match status" value="1"/>
</dbReference>
<dbReference type="PRINTS" id="PR00420">
    <property type="entry name" value="RNGMNOXGNASE"/>
</dbReference>
<reference evidence="5 6" key="1">
    <citation type="submission" date="2018-06" db="EMBL/GenBank/DDBJ databases">
        <title>Streptomyces reniochalinae sp. nov. and Streptomyces diacarnus sp. nov. from marine sponges.</title>
        <authorList>
            <person name="Li L."/>
        </authorList>
    </citation>
    <scope>NUCLEOTIDE SEQUENCE [LARGE SCALE GENOMIC DNA]</scope>
    <source>
        <strain evidence="5 6">LHW50302</strain>
    </source>
</reference>
<evidence type="ECO:0000256" key="2">
    <source>
        <dbReference type="ARBA" id="ARBA00022630"/>
    </source>
</evidence>
<dbReference type="InterPro" id="IPR002938">
    <property type="entry name" value="FAD-bd"/>
</dbReference>
<evidence type="ECO:0000259" key="4">
    <source>
        <dbReference type="Pfam" id="PF01494"/>
    </source>
</evidence>
<evidence type="ECO:0000313" key="5">
    <source>
        <dbReference type="EMBL" id="RCG13666.1"/>
    </source>
</evidence>
<dbReference type="InterPro" id="IPR050641">
    <property type="entry name" value="RIFMO-like"/>
</dbReference>
<feature type="domain" description="FAD-binding" evidence="4">
    <location>
        <begin position="5"/>
        <end position="345"/>
    </location>
</feature>
<dbReference type="GO" id="GO:0071949">
    <property type="term" value="F:FAD binding"/>
    <property type="evidence" value="ECO:0007669"/>
    <property type="project" value="InterPro"/>
</dbReference>
<dbReference type="Gene3D" id="3.50.50.60">
    <property type="entry name" value="FAD/NAD(P)-binding domain"/>
    <property type="match status" value="1"/>
</dbReference>
<dbReference type="InterPro" id="IPR036188">
    <property type="entry name" value="FAD/NAD-bd_sf"/>
</dbReference>
<gene>
    <name evidence="5" type="ORF">DQ392_31635</name>
</gene>
<protein>
    <submittedName>
        <fullName evidence="5">FAD-dependent oxidoreductase</fullName>
    </submittedName>
</protein>
<organism evidence="5 6">
    <name type="scientific">Streptomyces reniochalinae</name>
    <dbReference type="NCBI Taxonomy" id="2250578"/>
    <lineage>
        <taxon>Bacteria</taxon>
        <taxon>Bacillati</taxon>
        <taxon>Actinomycetota</taxon>
        <taxon>Actinomycetes</taxon>
        <taxon>Kitasatosporales</taxon>
        <taxon>Streptomycetaceae</taxon>
        <taxon>Streptomyces</taxon>
    </lineage>
</organism>
<dbReference type="RefSeq" id="WP_114019146.1">
    <property type="nucleotide sequence ID" value="NZ_QOIM01000049.1"/>
</dbReference>
<dbReference type="PANTHER" id="PTHR43004:SF19">
    <property type="entry name" value="BINDING MONOOXYGENASE, PUTATIVE (JCVI)-RELATED"/>
    <property type="match status" value="1"/>
</dbReference>
<proteinExistence type="predicted"/>
<dbReference type="GO" id="GO:0016709">
    <property type="term" value="F:oxidoreductase activity, acting on paired donors, with incorporation or reduction of molecular oxygen, NAD(P)H as one donor, and incorporation of one atom of oxygen"/>
    <property type="evidence" value="ECO:0007669"/>
    <property type="project" value="UniProtKB-ARBA"/>
</dbReference>
<dbReference type="Pfam" id="PF01494">
    <property type="entry name" value="FAD_binding_3"/>
    <property type="match status" value="1"/>
</dbReference>
<dbReference type="PANTHER" id="PTHR43004">
    <property type="entry name" value="TRK SYSTEM POTASSIUM UPTAKE PROTEIN"/>
    <property type="match status" value="1"/>
</dbReference>
<keyword evidence="2" id="KW-0285">Flavoprotein</keyword>
<evidence type="ECO:0000256" key="3">
    <source>
        <dbReference type="ARBA" id="ARBA00022827"/>
    </source>
</evidence>
<accession>A0A367E6H6</accession>
<sequence length="535" mass="57827">MTDYDADVLVVGAGPVGLTAALQLARWGLSVRLVDAASGPATTSRALGTHARSLEIYDQLGILGEIAPHGTRVNAFIRHHADRSTRLNFDFGDLVTRFPYMFNIDQVITERVLRGCVASAGVEVEWNTRLASFQHDEDTVTAVLCSGDGSGAGQETVRARYLWGCDGGHSTVRKTLRLPLAGEAAHTWLIADAIVRTDLARDGVHWLFPAGGALMLFPFPDPGKWRLLDTTGDGEAEHPAQIARQFSSKLSQVLGRDTLVDRPSWVSKFAIQQRAVPAMHVGRCFVSGDAAHVHSPASGQGLNTGIQDAYNLAWKLAMVLHGHADAALLDTYDAERVPIGQALLASTGEVMNTAMIDTTTSDAQDADRGFMRQLIRNMSGLSIAYPDSPLTVSDCTSGKGPRPGQRLSQISAADAQSPGWTALRELLRTSAWHLLIFPRSEHAPGREQTTEVTTSLPAWLDKVTISRSRLDPDQDDHGVWDSDGRVQDTLAATDGDWLLVRPDGYLSARGTGDTALRAAVNRLTTYLATRNGARK</sequence>
<keyword evidence="3" id="KW-0274">FAD</keyword>
<dbReference type="SUPFAM" id="SSF51905">
    <property type="entry name" value="FAD/NAD(P)-binding domain"/>
    <property type="match status" value="1"/>
</dbReference>
<dbReference type="OrthoDB" id="8670884at2"/>
<dbReference type="Proteomes" id="UP000253507">
    <property type="component" value="Unassembled WGS sequence"/>
</dbReference>
<comment type="caution">
    <text evidence="5">The sequence shown here is derived from an EMBL/GenBank/DDBJ whole genome shotgun (WGS) entry which is preliminary data.</text>
</comment>
<dbReference type="EMBL" id="QOIM01000049">
    <property type="protein sequence ID" value="RCG13666.1"/>
    <property type="molecule type" value="Genomic_DNA"/>
</dbReference>
<name>A0A367E6H6_9ACTN</name>
<dbReference type="Gene3D" id="3.30.70.2450">
    <property type="match status" value="1"/>
</dbReference>
<evidence type="ECO:0000256" key="1">
    <source>
        <dbReference type="ARBA" id="ARBA00001974"/>
    </source>
</evidence>